<dbReference type="EMBL" id="FMKA01000004">
    <property type="protein sequence ID" value="SCP96409.1"/>
    <property type="molecule type" value="Genomic_DNA"/>
</dbReference>
<dbReference type="RefSeq" id="WP_091231594.1">
    <property type="nucleotide sequence ID" value="NZ_FMKA01000004.1"/>
</dbReference>
<keyword evidence="1" id="KW-0472">Membrane</keyword>
<name>A0A1D3TRN7_9FIRM</name>
<evidence type="ECO:0000256" key="1">
    <source>
        <dbReference type="SAM" id="Phobius"/>
    </source>
</evidence>
<feature type="transmembrane region" description="Helical" evidence="1">
    <location>
        <begin position="12"/>
        <end position="39"/>
    </location>
</feature>
<evidence type="ECO:0008006" key="4">
    <source>
        <dbReference type="Google" id="ProtNLM"/>
    </source>
</evidence>
<dbReference type="AlphaFoldDB" id="A0A1D3TRN7"/>
<evidence type="ECO:0000313" key="2">
    <source>
        <dbReference type="EMBL" id="SCP96409.1"/>
    </source>
</evidence>
<evidence type="ECO:0000313" key="3">
    <source>
        <dbReference type="Proteomes" id="UP000199315"/>
    </source>
</evidence>
<keyword evidence="1" id="KW-1133">Transmembrane helix</keyword>
<dbReference type="Proteomes" id="UP000199315">
    <property type="component" value="Unassembled WGS sequence"/>
</dbReference>
<organism evidence="2 3">
    <name type="scientific">Anaerobium acetethylicum</name>
    <dbReference type="NCBI Taxonomy" id="1619234"/>
    <lineage>
        <taxon>Bacteria</taxon>
        <taxon>Bacillati</taxon>
        <taxon>Bacillota</taxon>
        <taxon>Clostridia</taxon>
        <taxon>Lachnospirales</taxon>
        <taxon>Lachnospiraceae</taxon>
        <taxon>Anaerobium</taxon>
    </lineage>
</organism>
<reference evidence="2 3" key="1">
    <citation type="submission" date="2016-09" db="EMBL/GenBank/DDBJ databases">
        <authorList>
            <person name="Capua I."/>
            <person name="De Benedictis P."/>
            <person name="Joannis T."/>
            <person name="Lombin L.H."/>
            <person name="Cattoli G."/>
        </authorList>
    </citation>
    <scope>NUCLEOTIDE SEQUENCE [LARGE SCALE GENOMIC DNA]</scope>
    <source>
        <strain evidence="2 3">GluBS11</strain>
    </source>
</reference>
<sequence length="204" mass="23075">MKNYIQSKLFGISYFVEIFISMVLIFAIVVLTFMMFLNVIDFSSYSKNEDILITFLEQAMTLAIGVEFIKMLCKHSPQTVIEVLLFAIARQMVVGHASSLETLAGVTAIAILFATRKYLFCSFDETERAMYRASQKVKITNMLARVHIPVEDGETLREVVVKKLTEEEKTIAIGACVYYKEFALRIASMNQGTVSRVEVIKSIP</sequence>
<keyword evidence="1" id="KW-0812">Transmembrane</keyword>
<dbReference type="OrthoDB" id="362826at2"/>
<proteinExistence type="predicted"/>
<accession>A0A1D3TRN7</accession>
<keyword evidence="3" id="KW-1185">Reference proteome</keyword>
<gene>
    <name evidence="2" type="ORF">SAMN05421730_1004166</name>
</gene>
<protein>
    <recommendedName>
        <fullName evidence="4">Transporter</fullName>
    </recommendedName>
</protein>
<dbReference type="STRING" id="1619234.SAMN05421730_1004166"/>